<proteinExistence type="predicted"/>
<reference evidence="1" key="1">
    <citation type="submission" date="2019-03" db="EMBL/GenBank/DDBJ databases">
        <title>Single cell metagenomics reveals metabolic interactions within the superorganism composed of flagellate Streblomastix strix and complex community of Bacteroidetes bacteria on its surface.</title>
        <authorList>
            <person name="Treitli S.C."/>
            <person name="Kolisko M."/>
            <person name="Husnik F."/>
            <person name="Keeling P."/>
            <person name="Hampl V."/>
        </authorList>
    </citation>
    <scope>NUCLEOTIDE SEQUENCE</scope>
    <source>
        <strain evidence="1">STM</strain>
    </source>
</reference>
<feature type="non-terminal residue" evidence="1">
    <location>
        <position position="1"/>
    </location>
</feature>
<dbReference type="Gene3D" id="3.40.30.10">
    <property type="entry name" value="Glutaredoxin"/>
    <property type="match status" value="1"/>
</dbReference>
<comment type="caution">
    <text evidence="1">The sequence shown here is derived from an EMBL/GenBank/DDBJ whole genome shotgun (WGS) entry which is preliminary data.</text>
</comment>
<accession>A0A5J4PS84</accession>
<organism evidence="1">
    <name type="scientific">termite gut metagenome</name>
    <dbReference type="NCBI Taxonomy" id="433724"/>
    <lineage>
        <taxon>unclassified sequences</taxon>
        <taxon>metagenomes</taxon>
        <taxon>organismal metagenomes</taxon>
    </lineage>
</organism>
<evidence type="ECO:0000313" key="1">
    <source>
        <dbReference type="EMBL" id="KAA6312032.1"/>
    </source>
</evidence>
<protein>
    <submittedName>
        <fullName evidence="1">Thiol-disulfide oxidoreductase ResA</fullName>
    </submittedName>
</protein>
<gene>
    <name evidence="1" type="ORF">EZS27_036965</name>
</gene>
<dbReference type="EMBL" id="SNRY01006687">
    <property type="protein sequence ID" value="KAA6312032.1"/>
    <property type="molecule type" value="Genomic_DNA"/>
</dbReference>
<dbReference type="AlphaFoldDB" id="A0A5J4PS84"/>
<name>A0A5J4PS84_9ZZZZ</name>
<sequence>YSVQELPAYFLINRKNELSARSENVKNLEEEIKKML</sequence>